<keyword evidence="8" id="KW-0812">Transmembrane</keyword>
<name>A0AAU9JRM1_9CILI</name>
<dbReference type="InterPro" id="IPR023174">
    <property type="entry name" value="PDEase_CS"/>
</dbReference>
<dbReference type="Gene3D" id="1.10.1300.10">
    <property type="entry name" value="3'5'-cyclic nucleotide phosphodiesterase, catalytic domain"/>
    <property type="match status" value="1"/>
</dbReference>
<dbReference type="Proteomes" id="UP001162131">
    <property type="component" value="Unassembled WGS sequence"/>
</dbReference>
<dbReference type="InterPro" id="IPR002073">
    <property type="entry name" value="PDEase_catalytic_dom"/>
</dbReference>
<dbReference type="AlphaFoldDB" id="A0AAU9JRM1"/>
<comment type="cofactor">
    <cofactor evidence="6">
        <name>a divalent metal cation</name>
        <dbReference type="ChEBI" id="CHEBI:60240"/>
    </cofactor>
    <text evidence="6">Binds 2 divalent metal cations per subunit. Site 1 may preferentially bind zinc ions, while site 2 has a preference for magnesium and/or manganese ions.</text>
</comment>
<dbReference type="InterPro" id="IPR023088">
    <property type="entry name" value="PDEase"/>
</dbReference>
<feature type="binding site" evidence="5">
    <location>
        <position position="596"/>
    </location>
    <ligand>
        <name>Zn(2+)</name>
        <dbReference type="ChEBI" id="CHEBI:29105"/>
        <label>1</label>
    </ligand>
</feature>
<reference evidence="10" key="1">
    <citation type="submission" date="2021-09" db="EMBL/GenBank/DDBJ databases">
        <authorList>
            <consortium name="AG Swart"/>
            <person name="Singh M."/>
            <person name="Singh A."/>
            <person name="Seah K."/>
            <person name="Emmerich C."/>
        </authorList>
    </citation>
    <scope>NUCLEOTIDE SEQUENCE</scope>
    <source>
        <strain evidence="10">ATCC30299</strain>
    </source>
</reference>
<dbReference type="EMBL" id="CAJZBQ010000048">
    <property type="protein sequence ID" value="CAG9329519.1"/>
    <property type="molecule type" value="Genomic_DNA"/>
</dbReference>
<feature type="binding site" evidence="5">
    <location>
        <position position="483"/>
    </location>
    <ligand>
        <name>Zn(2+)</name>
        <dbReference type="ChEBI" id="CHEBI:29105"/>
        <label>1</label>
    </ligand>
</feature>
<comment type="caution">
    <text evidence="10">The sequence shown here is derived from an EMBL/GenBank/DDBJ whole genome shotgun (WGS) entry which is preliminary data.</text>
</comment>
<keyword evidence="8" id="KW-1133">Transmembrane helix</keyword>
<feature type="region of interest" description="Disordered" evidence="7">
    <location>
        <begin position="712"/>
        <end position="739"/>
    </location>
</feature>
<evidence type="ECO:0000259" key="9">
    <source>
        <dbReference type="PROSITE" id="PS51845"/>
    </source>
</evidence>
<protein>
    <recommendedName>
        <fullName evidence="6">Phosphodiesterase</fullName>
        <ecNumber evidence="6">3.1.4.-</ecNumber>
    </recommendedName>
</protein>
<dbReference type="GO" id="GO:0007165">
    <property type="term" value="P:signal transduction"/>
    <property type="evidence" value="ECO:0007669"/>
    <property type="project" value="InterPro"/>
</dbReference>
<dbReference type="GO" id="GO:0004114">
    <property type="term" value="F:3',5'-cyclic-nucleotide phosphodiesterase activity"/>
    <property type="evidence" value="ECO:0007669"/>
    <property type="project" value="InterPro"/>
</dbReference>
<evidence type="ECO:0000256" key="1">
    <source>
        <dbReference type="ARBA" id="ARBA00022723"/>
    </source>
</evidence>
<dbReference type="PROSITE" id="PS00126">
    <property type="entry name" value="PDEASE_I_1"/>
    <property type="match status" value="1"/>
</dbReference>
<feature type="active site" description="Proton donor" evidence="3">
    <location>
        <position position="443"/>
    </location>
</feature>
<keyword evidence="1 5" id="KW-0479">Metal-binding</keyword>
<comment type="similarity">
    <text evidence="6">Belongs to the cyclic nucleotide phosphodiesterase family.</text>
</comment>
<feature type="binding site" evidence="5">
    <location>
        <position position="484"/>
    </location>
    <ligand>
        <name>Zn(2+)</name>
        <dbReference type="ChEBI" id="CHEBI:29105"/>
        <label>1</label>
    </ligand>
</feature>
<keyword evidence="11" id="KW-1185">Reference proteome</keyword>
<gene>
    <name evidence="10" type="ORF">BSTOLATCC_MIC49152</name>
</gene>
<evidence type="ECO:0000256" key="7">
    <source>
        <dbReference type="SAM" id="MobiDB-lite"/>
    </source>
</evidence>
<dbReference type="InterPro" id="IPR036971">
    <property type="entry name" value="PDEase_catalytic_dom_sf"/>
</dbReference>
<proteinExistence type="inferred from homology"/>
<dbReference type="InterPro" id="IPR003607">
    <property type="entry name" value="HD/PDEase_dom"/>
</dbReference>
<evidence type="ECO:0000313" key="10">
    <source>
        <dbReference type="EMBL" id="CAG9329519.1"/>
    </source>
</evidence>
<dbReference type="GO" id="GO:0046872">
    <property type="term" value="F:metal ion binding"/>
    <property type="evidence" value="ECO:0007669"/>
    <property type="project" value="UniProtKB-KW"/>
</dbReference>
<feature type="transmembrane region" description="Helical" evidence="8">
    <location>
        <begin position="166"/>
        <end position="185"/>
    </location>
</feature>
<evidence type="ECO:0000256" key="8">
    <source>
        <dbReference type="SAM" id="Phobius"/>
    </source>
</evidence>
<evidence type="ECO:0000256" key="3">
    <source>
        <dbReference type="PIRSR" id="PIRSR623088-1"/>
    </source>
</evidence>
<accession>A0AAU9JRM1</accession>
<feature type="binding site" evidence="5">
    <location>
        <position position="484"/>
    </location>
    <ligand>
        <name>Zn(2+)</name>
        <dbReference type="ChEBI" id="CHEBI:29105"/>
        <label>2</label>
    </ligand>
</feature>
<sequence length="739" mass="85259">METSNAYEGNDPNPTIMTTSEYKTTETSRKRGYRSCLKFQSKELEKSFQYLIISEEKHNYKLNENFGERALDYLLGFYSLSLVYLLIYIIAYAIEDSSSSSFAFQVCLICGQMIWNSLIIWLGLTTNVFRIYRIQALSFSYISFAAILILNNGPVQKWMLDVNSETYVSCLPGLLILLTISQFITHFSFANYLRDNTLIAAAYIILHLLSDQKLAVTLFEFGIFVMRFLVEAYKFYKKEADLRHRFYNKQTWNEKILESAKCEPQTEIEGITEFLMECLSSAKTIRHTPTAIDGKISRIIDLIKRVLQMLKSKSNIYTPNIDIITRNMTEEDRLFVRQTIIENSATEISSAKSKIKKRDTENILMITRSYNWQELAGVLKQVGNNWNFDVFFLKECTDGKPLSTVGKYCIDKYVLDELLNVNESIISNFFERMESQYNDNPYHNSTHGADVLSSVMYFVRKSVLSEQLADIDLLAIVVASLGHDVGHPGLTNRFLINNRDTLAVEYNDFSVLEMMHSSSIFILMKTLDTDIFQNLSQEDYTNIRKLIIEMILATDMARHWDFLSAFKAKNSTGPLKKLETLDQKIDALKLLIKSADIGHSAKSKDLHKKWSYLVIEEFFNQGDIERSKNLPISMYCDRNNTDIPKSQAGFIKNIVLPLYEAMSNYLASDLIEENCVKEVRNNLMMWESDTGRMRYKTMVTMNIETPLEEKVTTDAKGRKNKRYGTSRALLDPPKASWEE</sequence>
<feature type="domain" description="PDEase" evidence="9">
    <location>
        <begin position="356"/>
        <end position="693"/>
    </location>
</feature>
<evidence type="ECO:0000313" key="11">
    <source>
        <dbReference type="Proteomes" id="UP001162131"/>
    </source>
</evidence>
<evidence type="ECO:0000256" key="2">
    <source>
        <dbReference type="ARBA" id="ARBA00022801"/>
    </source>
</evidence>
<feature type="binding site" evidence="4">
    <location>
        <begin position="443"/>
        <end position="447"/>
    </location>
    <ligand>
        <name>AMP</name>
        <dbReference type="ChEBI" id="CHEBI:456215"/>
    </ligand>
</feature>
<evidence type="ECO:0000256" key="5">
    <source>
        <dbReference type="PIRSR" id="PIRSR623088-3"/>
    </source>
</evidence>
<feature type="binding site" evidence="4">
    <location>
        <position position="484"/>
    </location>
    <ligand>
        <name>AMP</name>
        <dbReference type="ChEBI" id="CHEBI:456215"/>
    </ligand>
</feature>
<feature type="binding site" evidence="5">
    <location>
        <position position="447"/>
    </location>
    <ligand>
        <name>Zn(2+)</name>
        <dbReference type="ChEBI" id="CHEBI:29105"/>
        <label>1</label>
    </ligand>
</feature>
<keyword evidence="8" id="KW-0472">Membrane</keyword>
<evidence type="ECO:0000256" key="6">
    <source>
        <dbReference type="RuleBase" id="RU363067"/>
    </source>
</evidence>
<dbReference type="PRINTS" id="PR00387">
    <property type="entry name" value="PDIESTERASE1"/>
</dbReference>
<dbReference type="SUPFAM" id="SSF109604">
    <property type="entry name" value="HD-domain/PDEase-like"/>
    <property type="match status" value="1"/>
</dbReference>
<organism evidence="10 11">
    <name type="scientific">Blepharisma stoltei</name>
    <dbReference type="NCBI Taxonomy" id="1481888"/>
    <lineage>
        <taxon>Eukaryota</taxon>
        <taxon>Sar</taxon>
        <taxon>Alveolata</taxon>
        <taxon>Ciliophora</taxon>
        <taxon>Postciliodesmatophora</taxon>
        <taxon>Heterotrichea</taxon>
        <taxon>Heterotrichida</taxon>
        <taxon>Blepharismidae</taxon>
        <taxon>Blepharisma</taxon>
    </lineage>
</organism>
<dbReference type="CDD" id="cd00077">
    <property type="entry name" value="HDc"/>
    <property type="match status" value="1"/>
</dbReference>
<feature type="binding site" evidence="4">
    <location>
        <position position="647"/>
    </location>
    <ligand>
        <name>AMP</name>
        <dbReference type="ChEBI" id="CHEBI:456215"/>
    </ligand>
</feature>
<dbReference type="PANTHER" id="PTHR11347">
    <property type="entry name" value="CYCLIC NUCLEOTIDE PHOSPHODIESTERASE"/>
    <property type="match status" value="1"/>
</dbReference>
<feature type="binding site" evidence="4">
    <location>
        <position position="596"/>
    </location>
    <ligand>
        <name>AMP</name>
        <dbReference type="ChEBI" id="CHEBI:456215"/>
    </ligand>
</feature>
<evidence type="ECO:0000256" key="4">
    <source>
        <dbReference type="PIRSR" id="PIRSR623088-2"/>
    </source>
</evidence>
<dbReference type="Pfam" id="PF00233">
    <property type="entry name" value="PDEase_I"/>
    <property type="match status" value="1"/>
</dbReference>
<dbReference type="PROSITE" id="PS51845">
    <property type="entry name" value="PDEASE_I_2"/>
    <property type="match status" value="1"/>
</dbReference>
<feature type="transmembrane region" description="Helical" evidence="8">
    <location>
        <begin position="102"/>
        <end position="124"/>
    </location>
</feature>
<feature type="transmembrane region" description="Helical" evidence="8">
    <location>
        <begin position="136"/>
        <end position="154"/>
    </location>
</feature>
<dbReference type="EC" id="3.1.4.-" evidence="6"/>
<feature type="transmembrane region" description="Helical" evidence="8">
    <location>
        <begin position="70"/>
        <end position="90"/>
    </location>
</feature>
<keyword evidence="2 6" id="KW-0378">Hydrolase</keyword>